<dbReference type="AlphaFoldDB" id="A0A6J4QI90"/>
<dbReference type="EMBL" id="CADCUS010000587">
    <property type="protein sequence ID" value="CAA9445077.1"/>
    <property type="molecule type" value="Genomic_DNA"/>
</dbReference>
<name>A0A6J4QI90_9PSEU</name>
<feature type="compositionally biased region" description="Basic residues" evidence="1">
    <location>
        <begin position="119"/>
        <end position="132"/>
    </location>
</feature>
<feature type="compositionally biased region" description="Basic and acidic residues" evidence="1">
    <location>
        <begin position="103"/>
        <end position="118"/>
    </location>
</feature>
<feature type="non-terminal residue" evidence="2">
    <location>
        <position position="185"/>
    </location>
</feature>
<proteinExistence type="predicted"/>
<gene>
    <name evidence="2" type="ORF">AVDCRST_MAG66-4315</name>
</gene>
<keyword evidence="2" id="KW-0418">Kinase</keyword>
<feature type="compositionally biased region" description="Pro residues" evidence="1">
    <location>
        <begin position="176"/>
        <end position="185"/>
    </location>
</feature>
<evidence type="ECO:0000256" key="1">
    <source>
        <dbReference type="SAM" id="MobiDB-lite"/>
    </source>
</evidence>
<feature type="region of interest" description="Disordered" evidence="1">
    <location>
        <begin position="1"/>
        <end position="185"/>
    </location>
</feature>
<sequence>DGLGDDRGAGARRARGRAAVARPARLPHPDAAQLDGRGRRHPGPLRRPRGRAGRAGGDGGLDGGHRRRLPGPPRPAAQRARARRPGRHLRGDGDDPAGAGPGPDRRRCARHGFDLDARRRARLRARPRRAGRAVRVGGALRGAPRDLGGRGPGGRGHPAHCARRRRDRVRLDRAAPPGPAAGPGR</sequence>
<evidence type="ECO:0000313" key="2">
    <source>
        <dbReference type="EMBL" id="CAA9445077.1"/>
    </source>
</evidence>
<organism evidence="2">
    <name type="scientific">uncultured Pseudonocardia sp</name>
    <dbReference type="NCBI Taxonomy" id="211455"/>
    <lineage>
        <taxon>Bacteria</taxon>
        <taxon>Bacillati</taxon>
        <taxon>Actinomycetota</taxon>
        <taxon>Actinomycetes</taxon>
        <taxon>Pseudonocardiales</taxon>
        <taxon>Pseudonocardiaceae</taxon>
        <taxon>Pseudonocardia</taxon>
        <taxon>environmental samples</taxon>
    </lineage>
</organism>
<feature type="compositionally biased region" description="Gly residues" evidence="1">
    <location>
        <begin position="53"/>
        <end position="62"/>
    </location>
</feature>
<feature type="compositionally biased region" description="Basic residues" evidence="1">
    <location>
        <begin position="157"/>
        <end position="168"/>
    </location>
</feature>
<reference evidence="2" key="1">
    <citation type="submission" date="2020-02" db="EMBL/GenBank/DDBJ databases">
        <authorList>
            <person name="Meier V. D."/>
        </authorList>
    </citation>
    <scope>NUCLEOTIDE SEQUENCE</scope>
    <source>
        <strain evidence="2">AVDCRST_MAG66</strain>
    </source>
</reference>
<dbReference type="GO" id="GO:0016301">
    <property type="term" value="F:kinase activity"/>
    <property type="evidence" value="ECO:0007669"/>
    <property type="project" value="UniProtKB-KW"/>
</dbReference>
<feature type="non-terminal residue" evidence="2">
    <location>
        <position position="1"/>
    </location>
</feature>
<feature type="compositionally biased region" description="Low complexity" evidence="1">
    <location>
        <begin position="133"/>
        <end position="142"/>
    </location>
</feature>
<keyword evidence="2" id="KW-0808">Transferase</keyword>
<feature type="compositionally biased region" description="Basic residues" evidence="1">
    <location>
        <begin position="38"/>
        <end position="52"/>
    </location>
</feature>
<protein>
    <submittedName>
        <fullName evidence="2">Signal transduction histidine kinase</fullName>
    </submittedName>
</protein>
<accession>A0A6J4QI90</accession>